<feature type="domain" description="BPL/LPL catalytic" evidence="8">
    <location>
        <begin position="113"/>
        <end position="315"/>
    </location>
</feature>
<sequence>MKVGLFCNPKRTDDVSRTTRRLFNLRYASCCTKSGPLTHPIDPSAKSLRHLNFTGQIPFQKGLKLQEKFVRAQLDMKELSSKIDKKLKQLEIDNPGAVVNEHEETILKSILDMKPGPVLLTFEFEPTYTGGKRMKRQLRPEKIAAFERFRPAAQTNDKAPRFVQVERGGQVTFHGPGQMVAYIIMDLKCFHSFPARCLVSALEKSAINSLEKLTHQETEQPLRLEPPGSGETGVWVDKQSKIASIGVHVRRSVSSHGICINVSPELSYMNNFVMCGLPETTATSILEQNPASQISVSHMANAFAKEFASIIGVELVEHINVKSSEIQE</sequence>
<accession>A0A1G4KJX2</accession>
<evidence type="ECO:0000256" key="3">
    <source>
        <dbReference type="ARBA" id="ARBA00022679"/>
    </source>
</evidence>
<evidence type="ECO:0000313" key="9">
    <source>
        <dbReference type="EMBL" id="SCV04766.1"/>
    </source>
</evidence>
<evidence type="ECO:0000256" key="1">
    <source>
        <dbReference type="ARBA" id="ARBA00004821"/>
    </source>
</evidence>
<dbReference type="GO" id="GO:0033819">
    <property type="term" value="F:lipoyl(octanoyl) transferase activity"/>
    <property type="evidence" value="ECO:0007669"/>
    <property type="project" value="UniProtKB-EC"/>
</dbReference>
<dbReference type="SUPFAM" id="SSF55681">
    <property type="entry name" value="Class II aaRS and biotin synthetases"/>
    <property type="match status" value="1"/>
</dbReference>
<dbReference type="EMBL" id="LT598468">
    <property type="protein sequence ID" value="SCV04766.1"/>
    <property type="molecule type" value="Genomic_DNA"/>
</dbReference>
<dbReference type="PANTHER" id="PTHR10993:SF7">
    <property type="entry name" value="LIPOYLTRANSFERASE 2, MITOCHONDRIAL-RELATED"/>
    <property type="match status" value="1"/>
</dbReference>
<comment type="catalytic activity">
    <reaction evidence="5">
        <text>octanoyl-[ACP] + L-lysyl-[protein] = N(6)-octanoyl-L-lysyl-[protein] + holo-[ACP] + H(+)</text>
        <dbReference type="Rhea" id="RHEA:17665"/>
        <dbReference type="Rhea" id="RHEA-COMP:9636"/>
        <dbReference type="Rhea" id="RHEA-COMP:9685"/>
        <dbReference type="Rhea" id="RHEA-COMP:9752"/>
        <dbReference type="Rhea" id="RHEA-COMP:9928"/>
        <dbReference type="ChEBI" id="CHEBI:15378"/>
        <dbReference type="ChEBI" id="CHEBI:29969"/>
        <dbReference type="ChEBI" id="CHEBI:64479"/>
        <dbReference type="ChEBI" id="CHEBI:78463"/>
        <dbReference type="ChEBI" id="CHEBI:78809"/>
        <dbReference type="EC" id="2.3.1.181"/>
    </reaction>
</comment>
<dbReference type="Pfam" id="PF21948">
    <property type="entry name" value="LplA-B_cat"/>
    <property type="match status" value="1"/>
</dbReference>
<comment type="similarity">
    <text evidence="2 5">Belongs to the LipB family.</text>
</comment>
<dbReference type="PROSITE" id="PS51733">
    <property type="entry name" value="BPL_LPL_CATALYTIC"/>
    <property type="match status" value="1"/>
</dbReference>
<evidence type="ECO:0000259" key="8">
    <source>
        <dbReference type="PROSITE" id="PS51733"/>
    </source>
</evidence>
<feature type="active site" description="Acyl-thioester intermediate" evidence="6">
    <location>
        <position position="275"/>
    </location>
</feature>
<evidence type="ECO:0000256" key="5">
    <source>
        <dbReference type="PIRNR" id="PIRNR016262"/>
    </source>
</evidence>
<reference evidence="10" key="1">
    <citation type="submission" date="2016-03" db="EMBL/GenBank/DDBJ databases">
        <authorList>
            <person name="Devillers H."/>
        </authorList>
    </citation>
    <scope>NUCLEOTIDE SEQUENCE [LARGE SCALE GENOMIC DNA]</scope>
</reference>
<dbReference type="AlphaFoldDB" id="A0A1G4KJX2"/>
<evidence type="ECO:0000256" key="6">
    <source>
        <dbReference type="PIRSR" id="PIRSR016262-1"/>
    </source>
</evidence>
<dbReference type="InterPro" id="IPR004143">
    <property type="entry name" value="BPL_LPL_catalytic"/>
</dbReference>
<dbReference type="UniPathway" id="UPA00538">
    <property type="reaction ID" value="UER00592"/>
</dbReference>
<dbReference type="EC" id="2.3.1.181" evidence="5"/>
<evidence type="ECO:0000256" key="4">
    <source>
        <dbReference type="ARBA" id="ARBA00023315"/>
    </source>
</evidence>
<keyword evidence="4 5" id="KW-0012">Acyltransferase</keyword>
<dbReference type="STRING" id="1230905.A0A1G4KJX2"/>
<comment type="function">
    <text evidence="5">Catalyzes the transfer of endogenously produced octanoic acid from octanoyl-acyl-carrier-protein onto the lipoyl domains of lipoate-dependent enzymes. Lipoyl-ACP can also act as a substrate although octanoyl-ACP is likely to be the physiological substrate.</text>
</comment>
<comment type="pathway">
    <text evidence="1 5">Protein modification; protein lipoylation via endogenous pathway; protein N(6)-(lipoyl)lysine from octanoyl-[acyl-carrier-protein]: step 1/2.</text>
</comment>
<keyword evidence="3 5" id="KW-0808">Transferase</keyword>
<evidence type="ECO:0000256" key="2">
    <source>
        <dbReference type="ARBA" id="ARBA00007907"/>
    </source>
</evidence>
<name>A0A1G4KJX2_9SACH</name>
<dbReference type="NCBIfam" id="TIGR00214">
    <property type="entry name" value="lipB"/>
    <property type="match status" value="1"/>
</dbReference>
<dbReference type="InterPro" id="IPR045864">
    <property type="entry name" value="aa-tRNA-synth_II/BPL/LPL"/>
</dbReference>
<keyword evidence="10" id="KW-1185">Reference proteome</keyword>
<dbReference type="GO" id="GO:0009249">
    <property type="term" value="P:protein lipoylation"/>
    <property type="evidence" value="ECO:0007669"/>
    <property type="project" value="InterPro"/>
</dbReference>
<dbReference type="OrthoDB" id="19908at2759"/>
<dbReference type="PROSITE" id="PS01313">
    <property type="entry name" value="LIPB"/>
    <property type="match status" value="1"/>
</dbReference>
<dbReference type="InterPro" id="IPR000544">
    <property type="entry name" value="Octanoyltransferase"/>
</dbReference>
<organism evidence="9 10">
    <name type="scientific">Lachancea mirantina</name>
    <dbReference type="NCBI Taxonomy" id="1230905"/>
    <lineage>
        <taxon>Eukaryota</taxon>
        <taxon>Fungi</taxon>
        <taxon>Dikarya</taxon>
        <taxon>Ascomycota</taxon>
        <taxon>Saccharomycotina</taxon>
        <taxon>Saccharomycetes</taxon>
        <taxon>Saccharomycetales</taxon>
        <taxon>Saccharomycetaceae</taxon>
        <taxon>Lachancea</taxon>
    </lineage>
</organism>
<dbReference type="PANTHER" id="PTHR10993">
    <property type="entry name" value="OCTANOYLTRANSFERASE"/>
    <property type="match status" value="1"/>
</dbReference>
<protein>
    <recommendedName>
        <fullName evidence="5">Octanoyltransferase</fullName>
        <ecNumber evidence="5">2.3.1.181</ecNumber>
    </recommendedName>
</protein>
<dbReference type="Gene3D" id="3.30.930.10">
    <property type="entry name" value="Bira Bifunctional Protein, Domain 2"/>
    <property type="match status" value="1"/>
</dbReference>
<proteinExistence type="inferred from homology"/>
<dbReference type="PIRSF" id="PIRSF016262">
    <property type="entry name" value="LPLase"/>
    <property type="match status" value="1"/>
</dbReference>
<feature type="site" description="Lowers pKa of active site Cys" evidence="7">
    <location>
        <position position="241"/>
    </location>
</feature>
<evidence type="ECO:0000256" key="7">
    <source>
        <dbReference type="PIRSR" id="PIRSR016262-3"/>
    </source>
</evidence>
<evidence type="ECO:0000313" key="10">
    <source>
        <dbReference type="Proteomes" id="UP000191024"/>
    </source>
</evidence>
<dbReference type="Proteomes" id="UP000191024">
    <property type="component" value="Chromosome H"/>
</dbReference>
<gene>
    <name evidence="9" type="ORF">LAMI_0H18910G</name>
</gene>
<dbReference type="InterPro" id="IPR020605">
    <property type="entry name" value="Octanoyltransferase_CS"/>
</dbReference>